<sequence>MKKLLLAGLILMVLVTTACTDPPPGKQVTPANTKPINVWHDDERGVTCWIYNNISGFSCLPDKAFE</sequence>
<evidence type="ECO:0000313" key="1">
    <source>
        <dbReference type="EMBL" id="KKL66803.1"/>
    </source>
</evidence>
<protein>
    <submittedName>
        <fullName evidence="1">Uncharacterized protein</fullName>
    </submittedName>
</protein>
<reference evidence="1" key="1">
    <citation type="journal article" date="2015" name="Nature">
        <title>Complex archaea that bridge the gap between prokaryotes and eukaryotes.</title>
        <authorList>
            <person name="Spang A."/>
            <person name="Saw J.H."/>
            <person name="Jorgensen S.L."/>
            <person name="Zaremba-Niedzwiedzka K."/>
            <person name="Martijn J."/>
            <person name="Lind A.E."/>
            <person name="van Eijk R."/>
            <person name="Schleper C."/>
            <person name="Guy L."/>
            <person name="Ettema T.J."/>
        </authorList>
    </citation>
    <scope>NUCLEOTIDE SEQUENCE</scope>
</reference>
<dbReference type="AlphaFoldDB" id="A0A0F9DYB3"/>
<organism evidence="1">
    <name type="scientific">marine sediment metagenome</name>
    <dbReference type="NCBI Taxonomy" id="412755"/>
    <lineage>
        <taxon>unclassified sequences</taxon>
        <taxon>metagenomes</taxon>
        <taxon>ecological metagenomes</taxon>
    </lineage>
</organism>
<gene>
    <name evidence="1" type="ORF">LCGC14_2141280</name>
</gene>
<proteinExistence type="predicted"/>
<dbReference type="PROSITE" id="PS51257">
    <property type="entry name" value="PROKAR_LIPOPROTEIN"/>
    <property type="match status" value="1"/>
</dbReference>
<comment type="caution">
    <text evidence="1">The sequence shown here is derived from an EMBL/GenBank/DDBJ whole genome shotgun (WGS) entry which is preliminary data.</text>
</comment>
<dbReference type="EMBL" id="LAZR01027087">
    <property type="protein sequence ID" value="KKL66803.1"/>
    <property type="molecule type" value="Genomic_DNA"/>
</dbReference>
<accession>A0A0F9DYB3</accession>
<name>A0A0F9DYB3_9ZZZZ</name>